<evidence type="ECO:0000313" key="14">
    <source>
        <dbReference type="Proteomes" id="UP000297564"/>
    </source>
</evidence>
<evidence type="ECO:0000256" key="11">
    <source>
        <dbReference type="SAM" id="Phobius"/>
    </source>
</evidence>
<gene>
    <name evidence="13" type="ORF">EZ242_00050</name>
</gene>
<feature type="transmembrane region" description="Helical" evidence="11">
    <location>
        <begin position="45"/>
        <end position="71"/>
    </location>
</feature>
<dbReference type="Gene3D" id="3.30.565.10">
    <property type="entry name" value="Histidine kinase-like ATPase, C-terminal domain"/>
    <property type="match status" value="1"/>
</dbReference>
<feature type="transmembrane region" description="Helical" evidence="11">
    <location>
        <begin position="191"/>
        <end position="213"/>
    </location>
</feature>
<dbReference type="InterPro" id="IPR050980">
    <property type="entry name" value="2C_sensor_his_kinase"/>
</dbReference>
<comment type="caution">
    <text evidence="13">The sequence shown here is derived from an EMBL/GenBank/DDBJ whole genome shotgun (WGS) entry which is preliminary data.</text>
</comment>
<evidence type="ECO:0000256" key="3">
    <source>
        <dbReference type="ARBA" id="ARBA00012438"/>
    </source>
</evidence>
<accession>A0A4Z0BXY9</accession>
<dbReference type="PANTHER" id="PTHR44936:SF5">
    <property type="entry name" value="SENSOR HISTIDINE KINASE ENVZ"/>
    <property type="match status" value="1"/>
</dbReference>
<dbReference type="Proteomes" id="UP000297564">
    <property type="component" value="Unassembled WGS sequence"/>
</dbReference>
<comment type="subcellular location">
    <subcellularLocation>
        <location evidence="2">Cell inner membrane</location>
        <topology evidence="2">Multi-pass membrane protein</topology>
    </subcellularLocation>
</comment>
<dbReference type="PROSITE" id="PS50109">
    <property type="entry name" value="HIS_KIN"/>
    <property type="match status" value="1"/>
</dbReference>
<evidence type="ECO:0000256" key="9">
    <source>
        <dbReference type="ARBA" id="ARBA00023012"/>
    </source>
</evidence>
<comment type="catalytic activity">
    <reaction evidence="1">
        <text>ATP + protein L-histidine = ADP + protein N-phospho-L-histidine.</text>
        <dbReference type="EC" id="2.7.13.3"/>
    </reaction>
</comment>
<keyword evidence="4" id="KW-1003">Cell membrane</keyword>
<dbReference type="InterPro" id="IPR036890">
    <property type="entry name" value="HATPase_C_sf"/>
</dbReference>
<keyword evidence="6 11" id="KW-0812">Transmembrane</keyword>
<dbReference type="GO" id="GO:0000155">
    <property type="term" value="F:phosphorelay sensor kinase activity"/>
    <property type="evidence" value="ECO:0007669"/>
    <property type="project" value="TreeGrafter"/>
</dbReference>
<dbReference type="EMBL" id="SMLL01000001">
    <property type="protein sequence ID" value="TFZ04197.1"/>
    <property type="molecule type" value="Genomic_DNA"/>
</dbReference>
<evidence type="ECO:0000256" key="2">
    <source>
        <dbReference type="ARBA" id="ARBA00004429"/>
    </source>
</evidence>
<evidence type="ECO:0000256" key="1">
    <source>
        <dbReference type="ARBA" id="ARBA00000085"/>
    </source>
</evidence>
<keyword evidence="8 11" id="KW-1133">Transmembrane helix</keyword>
<evidence type="ECO:0000256" key="4">
    <source>
        <dbReference type="ARBA" id="ARBA00022519"/>
    </source>
</evidence>
<dbReference type="OrthoDB" id="9804645at2"/>
<dbReference type="InterPro" id="IPR005467">
    <property type="entry name" value="His_kinase_dom"/>
</dbReference>
<evidence type="ECO:0000256" key="7">
    <source>
        <dbReference type="ARBA" id="ARBA00022777"/>
    </source>
</evidence>
<evidence type="ECO:0000313" key="13">
    <source>
        <dbReference type="EMBL" id="TFZ04197.1"/>
    </source>
</evidence>
<protein>
    <recommendedName>
        <fullName evidence="3">histidine kinase</fullName>
        <ecNumber evidence="3">2.7.13.3</ecNumber>
    </recommendedName>
</protein>
<dbReference type="GO" id="GO:0005886">
    <property type="term" value="C:plasma membrane"/>
    <property type="evidence" value="ECO:0007669"/>
    <property type="project" value="UniProtKB-SubCell"/>
</dbReference>
<evidence type="ECO:0000256" key="10">
    <source>
        <dbReference type="ARBA" id="ARBA00023136"/>
    </source>
</evidence>
<keyword evidence="5" id="KW-0808">Transferase</keyword>
<organism evidence="13 14">
    <name type="scientific">Ramlibacter rhizophilus</name>
    <dbReference type="NCBI Taxonomy" id="1781167"/>
    <lineage>
        <taxon>Bacteria</taxon>
        <taxon>Pseudomonadati</taxon>
        <taxon>Pseudomonadota</taxon>
        <taxon>Betaproteobacteria</taxon>
        <taxon>Burkholderiales</taxon>
        <taxon>Comamonadaceae</taxon>
        <taxon>Ramlibacter</taxon>
    </lineage>
</organism>
<evidence type="ECO:0000256" key="5">
    <source>
        <dbReference type="ARBA" id="ARBA00022679"/>
    </source>
</evidence>
<name>A0A4Z0BXY9_9BURK</name>
<keyword evidence="7" id="KW-0418">Kinase</keyword>
<dbReference type="PRINTS" id="PR00344">
    <property type="entry name" value="BCTRLSENSOR"/>
</dbReference>
<dbReference type="InterPro" id="IPR003594">
    <property type="entry name" value="HATPase_dom"/>
</dbReference>
<sequence>MDERRSGAEEKSIMEHVSSGLSRVRASSGARAALGRTWQKIVSRFGAVFLFHFVVIVAVLSLTTALFGIAFEHFVQRPRVRMAAEVYAANFEALVTAVQSNPVPERLALLRKLGQMSNDLVAEDDPTAWPLVEPNQLLVQDFLFSLRERLPRYDVAFTPGPRPLLWLSVPVDVGRTAWVRMDLGPFVSVRAAHLTIVVFLAVLTASAGTAYLITSLRRRLSWVAEALDRMDPRSGRLDTVPPVSPGSDPLELASHLRGMASRVAEVQAERTLLMVGVARDLEELVQNFRRAQPATTLSPEAARYADDMQRVVRRFSEFAQSPAGEEVQQLDLDPLLSELALQLARPDIPVRMQLGGLPYTDLRPSAARQIFGNLLDNAVRYGGEAVEVSSSVEHGWVVVRILDRGPGLTEQELVLVGRPFYRTERARSRAAGSGLGIAIARQQAEAHGGVVRLSPRPGGGLQVEVWLRPARLA</sequence>
<keyword evidence="4" id="KW-0997">Cell inner membrane</keyword>
<evidence type="ECO:0000259" key="12">
    <source>
        <dbReference type="PROSITE" id="PS50109"/>
    </source>
</evidence>
<keyword evidence="10 11" id="KW-0472">Membrane</keyword>
<keyword evidence="14" id="KW-1185">Reference proteome</keyword>
<evidence type="ECO:0000256" key="6">
    <source>
        <dbReference type="ARBA" id="ARBA00022692"/>
    </source>
</evidence>
<dbReference type="InterPro" id="IPR004358">
    <property type="entry name" value="Sig_transdc_His_kin-like_C"/>
</dbReference>
<reference evidence="13 14" key="1">
    <citation type="submission" date="2019-03" db="EMBL/GenBank/DDBJ databases">
        <title>Ramlibacter rhizophilus CCTCC AB2015357, whole genome shotgun sequence.</title>
        <authorList>
            <person name="Zhang X."/>
            <person name="Feng G."/>
            <person name="Zhu H."/>
        </authorList>
    </citation>
    <scope>NUCLEOTIDE SEQUENCE [LARGE SCALE GENOMIC DNA]</scope>
    <source>
        <strain evidence="13 14">CCTCC AB2015357</strain>
    </source>
</reference>
<dbReference type="EC" id="2.7.13.3" evidence="3"/>
<feature type="domain" description="Histidine kinase" evidence="12">
    <location>
        <begin position="305"/>
        <end position="471"/>
    </location>
</feature>
<dbReference type="SUPFAM" id="SSF55874">
    <property type="entry name" value="ATPase domain of HSP90 chaperone/DNA topoisomerase II/histidine kinase"/>
    <property type="match status" value="1"/>
</dbReference>
<dbReference type="AlphaFoldDB" id="A0A4Z0BXY9"/>
<proteinExistence type="predicted"/>
<evidence type="ECO:0000256" key="8">
    <source>
        <dbReference type="ARBA" id="ARBA00022989"/>
    </source>
</evidence>
<dbReference type="Pfam" id="PF02518">
    <property type="entry name" value="HATPase_c"/>
    <property type="match status" value="1"/>
</dbReference>
<dbReference type="PANTHER" id="PTHR44936">
    <property type="entry name" value="SENSOR PROTEIN CREC"/>
    <property type="match status" value="1"/>
</dbReference>
<dbReference type="SMART" id="SM00387">
    <property type="entry name" value="HATPase_c"/>
    <property type="match status" value="1"/>
</dbReference>
<keyword evidence="9" id="KW-0902">Two-component regulatory system</keyword>